<dbReference type="PANTHER" id="PTHR43787">
    <property type="entry name" value="FEMO COFACTOR BIOSYNTHESIS PROTEIN NIFB-RELATED"/>
    <property type="match status" value="1"/>
</dbReference>
<reference evidence="8" key="1">
    <citation type="submission" date="2022-04" db="EMBL/GenBank/DDBJ databases">
        <title>Hymenobacter sp. isolated from the air.</title>
        <authorList>
            <person name="Won M."/>
            <person name="Lee C.-M."/>
            <person name="Woen H.-Y."/>
            <person name="Kwon S.-W."/>
        </authorList>
    </citation>
    <scope>NUCLEOTIDE SEQUENCE</scope>
    <source>
        <strain evidence="8">5116S-3</strain>
    </source>
</reference>
<keyword evidence="5" id="KW-0408">Iron</keyword>
<dbReference type="KEGG" id="hcu:MUN79_02785"/>
<protein>
    <submittedName>
        <fullName evidence="8">SPASM domain-containing protein</fullName>
    </submittedName>
</protein>
<dbReference type="AlphaFoldDB" id="A0A8T9Q9X9"/>
<dbReference type="GO" id="GO:0051539">
    <property type="term" value="F:4 iron, 4 sulfur cluster binding"/>
    <property type="evidence" value="ECO:0007669"/>
    <property type="project" value="UniProtKB-KW"/>
</dbReference>
<dbReference type="InterPro" id="IPR058240">
    <property type="entry name" value="rSAM_sf"/>
</dbReference>
<gene>
    <name evidence="8" type="ORF">MUN79_02785</name>
</gene>
<evidence type="ECO:0000259" key="7">
    <source>
        <dbReference type="Pfam" id="PF04055"/>
    </source>
</evidence>
<evidence type="ECO:0000313" key="9">
    <source>
        <dbReference type="Proteomes" id="UP000831796"/>
    </source>
</evidence>
<proteinExistence type="predicted"/>
<evidence type="ECO:0000256" key="1">
    <source>
        <dbReference type="ARBA" id="ARBA00001966"/>
    </source>
</evidence>
<comment type="cofactor">
    <cofactor evidence="1">
        <name>[4Fe-4S] cluster</name>
        <dbReference type="ChEBI" id="CHEBI:49883"/>
    </cofactor>
</comment>
<dbReference type="InterPro" id="IPR013785">
    <property type="entry name" value="Aldolase_TIM"/>
</dbReference>
<dbReference type="PANTHER" id="PTHR43787:SF3">
    <property type="entry name" value="ARYLSULFATASE REGULATORY PROTEIN"/>
    <property type="match status" value="1"/>
</dbReference>
<dbReference type="GO" id="GO:0003824">
    <property type="term" value="F:catalytic activity"/>
    <property type="evidence" value="ECO:0007669"/>
    <property type="project" value="InterPro"/>
</dbReference>
<accession>A0A8T9Q9X9</accession>
<keyword evidence="6" id="KW-0411">Iron-sulfur</keyword>
<evidence type="ECO:0000256" key="5">
    <source>
        <dbReference type="ARBA" id="ARBA00023004"/>
    </source>
</evidence>
<evidence type="ECO:0000256" key="2">
    <source>
        <dbReference type="ARBA" id="ARBA00022485"/>
    </source>
</evidence>
<keyword evidence="9" id="KW-1185">Reference proteome</keyword>
<dbReference type="InterPro" id="IPR023885">
    <property type="entry name" value="4Fe4S-binding_SPASM_dom"/>
</dbReference>
<dbReference type="SFLD" id="SFLDG01067">
    <property type="entry name" value="SPASM/twitch_domain_containing"/>
    <property type="match status" value="1"/>
</dbReference>
<dbReference type="NCBIfam" id="TIGR04085">
    <property type="entry name" value="rSAM_more_4Fe4S"/>
    <property type="match status" value="1"/>
</dbReference>
<dbReference type="RefSeq" id="WP_244676286.1">
    <property type="nucleotide sequence ID" value="NZ_CP095046.1"/>
</dbReference>
<organism evidence="8 9">
    <name type="scientific">Hymenobacter cellulosilyticus</name>
    <dbReference type="NCBI Taxonomy" id="2932248"/>
    <lineage>
        <taxon>Bacteria</taxon>
        <taxon>Pseudomonadati</taxon>
        <taxon>Bacteroidota</taxon>
        <taxon>Cytophagia</taxon>
        <taxon>Cytophagales</taxon>
        <taxon>Hymenobacteraceae</taxon>
        <taxon>Hymenobacter</taxon>
    </lineage>
</organism>
<keyword evidence="3" id="KW-0949">S-adenosyl-L-methionine</keyword>
<keyword evidence="2" id="KW-0004">4Fe-4S</keyword>
<evidence type="ECO:0000256" key="4">
    <source>
        <dbReference type="ARBA" id="ARBA00022723"/>
    </source>
</evidence>
<evidence type="ECO:0000256" key="3">
    <source>
        <dbReference type="ARBA" id="ARBA00022691"/>
    </source>
</evidence>
<dbReference type="Gene3D" id="3.20.20.70">
    <property type="entry name" value="Aldolase class I"/>
    <property type="match status" value="1"/>
</dbReference>
<evidence type="ECO:0000313" key="8">
    <source>
        <dbReference type="EMBL" id="UOQ72928.1"/>
    </source>
</evidence>
<dbReference type="SUPFAM" id="SSF102114">
    <property type="entry name" value="Radical SAM enzymes"/>
    <property type="match status" value="1"/>
</dbReference>
<dbReference type="CDD" id="cd01335">
    <property type="entry name" value="Radical_SAM"/>
    <property type="match status" value="1"/>
</dbReference>
<dbReference type="Pfam" id="PF04055">
    <property type="entry name" value="Radical_SAM"/>
    <property type="match status" value="1"/>
</dbReference>
<dbReference type="EMBL" id="CP095046">
    <property type="protein sequence ID" value="UOQ72928.1"/>
    <property type="molecule type" value="Genomic_DNA"/>
</dbReference>
<feature type="domain" description="Radical SAM core" evidence="7">
    <location>
        <begin position="94"/>
        <end position="236"/>
    </location>
</feature>
<dbReference type="InterPro" id="IPR007197">
    <property type="entry name" value="rSAM"/>
</dbReference>
<name>A0A8T9Q9X9_9BACT</name>
<keyword evidence="4" id="KW-0479">Metal-binding</keyword>
<sequence>MYKLSYYTIITNPIDGKNTRLAYSTRTGHIVSLSSLCHDFLQNGLVGSIPVYIQEKLIKTGILVPAEEDELASIINENIDFGETEQGQLNEVIQPSAMCQLGCYYCGQQHVKSSISDDLVNKLVERIYDKFVKGNYKKIYIGWFGAEPLMGLPQMRAIYRRLTARIADPTVHIGGKIVSNGLSLKENIFAELVQELNVDTFEITLDGVEEYHDSHRFTKAGGPSFNIIYQNVKRIVSSPDYNPAKTRMTIRCNVDINNVEGVEPLIRLIAADNLHRRIYNLYFIGIYSWGGNDAQTKSLTKEQFARMKLQWEILQVKLGYPFHTTMHKRKKTTCMATGGKGELYDAFGNIFNCTEVSYSDFYENKDYKLGTLQQDTLKTFDVKPHNDWYSIVRDTDKYPCHSCRLLPICGGSCPKSWVEGNSACPPYKFNIQKEMEFKYLLATTPLAEMDAVLTAFENAFAEEDFVRYR</sequence>
<dbReference type="Proteomes" id="UP000831796">
    <property type="component" value="Chromosome"/>
</dbReference>
<dbReference type="GO" id="GO:0046872">
    <property type="term" value="F:metal ion binding"/>
    <property type="evidence" value="ECO:0007669"/>
    <property type="project" value="UniProtKB-KW"/>
</dbReference>
<dbReference type="SFLD" id="SFLDS00029">
    <property type="entry name" value="Radical_SAM"/>
    <property type="match status" value="1"/>
</dbReference>
<evidence type="ECO:0000256" key="6">
    <source>
        <dbReference type="ARBA" id="ARBA00023014"/>
    </source>
</evidence>